<dbReference type="GO" id="GO:0008017">
    <property type="term" value="F:microtubule binding"/>
    <property type="evidence" value="ECO:0007669"/>
    <property type="project" value="InterPro"/>
</dbReference>
<dbReference type="InterPro" id="IPR027417">
    <property type="entry name" value="P-loop_NTPase"/>
</dbReference>
<keyword evidence="6 7" id="KW-0505">Motor protein</keyword>
<evidence type="ECO:0000313" key="12">
    <source>
        <dbReference type="Proteomes" id="UP001234989"/>
    </source>
</evidence>
<evidence type="ECO:0000256" key="1">
    <source>
        <dbReference type="ARBA" id="ARBA00007310"/>
    </source>
</evidence>
<dbReference type="Proteomes" id="UP001234989">
    <property type="component" value="Chromosome 6"/>
</dbReference>
<evidence type="ECO:0000256" key="6">
    <source>
        <dbReference type="ARBA" id="ARBA00023175"/>
    </source>
</evidence>
<sequence length="1238" mass="137872">MSSSRSLRSSISPFRSRKPSSSSSSSKRPTTPSSIISSKVPAPPAKSSLSPSIPSSDCPPDSSGKTKENVTVTVRFRPLNAREIGKGDELAWYADGDSTVRNENNSKIAYSFDRVFGPATTTRHVYDVAAQHVVGGAMEGINGTVFAYGVTSSGKTHTMHLKMKHPAIKRTDLCQDGECFWLRSFKVKVEVARKSWSRKSKIEKIKEYAYSLNLGEQKSPGIIPLAVKDVFGIIQETPGREFLLRVSYLEIYNEVINDLLDPTGQNLRVREDAQGTYVEGIKEEVVLSPAHALSLIASGEEHRHVGSNNFNLLSSRSHTIFTLTIESSSRGGNQGEEVALSQLHLIDLAGSESSKTETTGLRRREGSFINKSLLTLGTVISKLTDEKSTHIPYRDSKLTRLLQSSLSGHGRVSLICTVTPASSNTEETHNTLKFAYRSKHVEIKASQNKIIDEKSLIKKYQREISCLKEELDVLKRGIMENQKVGPSQDDLVNLKLQLEAGQVKLQSRLEEEEQAKAALMGRIQRLTKLILVSTKSTMQPNIHEKLGHRRRHSFGEDELAYLPDRKREYMIDEDAGSIDSEISADGREGVINLDELVKDFRRNRKRGMLGWFKLKKPENLIRSSSNADSESSASGSPASSLKSLQSRVTFSDVKEGRRRSVSKRGDDAPAVDFVPDRTQAGDLFSAASGGRLPPSSPAYNSARRLNLLLQTGTTITDQMDLLHEQVKMLAGEVALCVSSLKRVSEQAVKSPGDLQLQEQMRNLKDEIREKKLQIRILEQRMVGSVERMPQGSINIEISQALSKLAAQLNEKTFELEIKSADNRVLQEQLKLKMMENSEMQETILLLRQQLVSEKCFTCQQQDPDHDAATLAAYLEGSIEAKFERETGAHSYEERLTNENIQTSNMRLNKRFVHEVSNDSSVDALLNSQLLSQTAEIESLKQEKEQIIEEKEALEIHNQKLAEEASYAKELAAAAAVELRNLAEEVTKLSYANATLAAEKDAPCKNSCCQRSVSFDMKQNGDGGGRSDAHGRKTEDCLSVDELEQELSARHQREASLVAALYERDKIESELRKQLDETKRREEDMENELANMWVLVAKMRKSGPVSQTVSFEGSDVSNILEAKSRNDISLSKDKKGSETFENIPSVDTSEELKARYHKERKRCKELDDLVSRLKGDDLGGLDINALEELQSLHVEAITKICRAKDAGIIEATAALGEGIKFSYDKHVLNSSAFHGQYNR</sequence>
<evidence type="ECO:0000256" key="8">
    <source>
        <dbReference type="SAM" id="Coils"/>
    </source>
</evidence>
<keyword evidence="12" id="KW-1185">Reference proteome</keyword>
<feature type="compositionally biased region" description="Low complexity" evidence="9">
    <location>
        <begin position="623"/>
        <end position="646"/>
    </location>
</feature>
<evidence type="ECO:0000256" key="7">
    <source>
        <dbReference type="PROSITE-ProRule" id="PRU00283"/>
    </source>
</evidence>
<dbReference type="PANTHER" id="PTHR47968:SF33">
    <property type="entry name" value="KINESIN-LIKE PROTEIN KIN-7C, MITOCHONDRIAL ISOFORM X1"/>
    <property type="match status" value="1"/>
</dbReference>
<dbReference type="GO" id="GO:0003777">
    <property type="term" value="F:microtubule motor activity"/>
    <property type="evidence" value="ECO:0007669"/>
    <property type="project" value="InterPro"/>
</dbReference>
<dbReference type="GO" id="GO:0005874">
    <property type="term" value="C:microtubule"/>
    <property type="evidence" value="ECO:0007669"/>
    <property type="project" value="UniProtKB-KW"/>
</dbReference>
<name>A0AAF0R843_SOLVR</name>
<dbReference type="InterPro" id="IPR036961">
    <property type="entry name" value="Kinesin_motor_dom_sf"/>
</dbReference>
<feature type="coiled-coil region" evidence="8">
    <location>
        <begin position="929"/>
        <end position="963"/>
    </location>
</feature>
<dbReference type="GO" id="GO:0007018">
    <property type="term" value="P:microtubule-based movement"/>
    <property type="evidence" value="ECO:0007669"/>
    <property type="project" value="InterPro"/>
</dbReference>
<dbReference type="CDD" id="cd01374">
    <property type="entry name" value="KISc_CENP_E"/>
    <property type="match status" value="1"/>
</dbReference>
<gene>
    <name evidence="11" type="ORF">MTR67_027825</name>
</gene>
<keyword evidence="4 7" id="KW-0067">ATP-binding</keyword>
<keyword evidence="5 8" id="KW-0175">Coiled coil</keyword>
<dbReference type="GO" id="GO:0005524">
    <property type="term" value="F:ATP binding"/>
    <property type="evidence" value="ECO:0007669"/>
    <property type="project" value="UniProtKB-UniRule"/>
</dbReference>
<feature type="region of interest" description="Disordered" evidence="9">
    <location>
        <begin position="1"/>
        <end position="69"/>
    </location>
</feature>
<keyword evidence="3 7" id="KW-0547">Nucleotide-binding</keyword>
<feature type="coiled-coil region" evidence="8">
    <location>
        <begin position="443"/>
        <end position="477"/>
    </location>
</feature>
<dbReference type="InterPro" id="IPR027640">
    <property type="entry name" value="Kinesin-like_fam"/>
</dbReference>
<feature type="domain" description="Kinesin motor" evidence="10">
    <location>
        <begin position="69"/>
        <end position="441"/>
    </location>
</feature>
<dbReference type="InterPro" id="IPR001752">
    <property type="entry name" value="Kinesin_motor_dom"/>
</dbReference>
<dbReference type="AlphaFoldDB" id="A0AAF0R843"/>
<dbReference type="PANTHER" id="PTHR47968">
    <property type="entry name" value="CENTROMERE PROTEIN E"/>
    <property type="match status" value="1"/>
</dbReference>
<dbReference type="PROSITE" id="PS50067">
    <property type="entry name" value="KINESIN_MOTOR_2"/>
    <property type="match status" value="1"/>
</dbReference>
<proteinExistence type="inferred from homology"/>
<protein>
    <recommendedName>
        <fullName evidence="10">Kinesin motor domain-containing protein</fullName>
    </recommendedName>
</protein>
<feature type="binding site" evidence="7">
    <location>
        <begin position="149"/>
        <end position="156"/>
    </location>
    <ligand>
        <name>ATP</name>
        <dbReference type="ChEBI" id="CHEBI:30616"/>
    </ligand>
</feature>
<feature type="coiled-coil region" evidence="8">
    <location>
        <begin position="753"/>
        <end position="780"/>
    </location>
</feature>
<dbReference type="EMBL" id="CP133617">
    <property type="protein sequence ID" value="WMV34440.1"/>
    <property type="molecule type" value="Genomic_DNA"/>
</dbReference>
<evidence type="ECO:0000259" key="10">
    <source>
        <dbReference type="PROSITE" id="PS50067"/>
    </source>
</evidence>
<dbReference type="InterPro" id="IPR019821">
    <property type="entry name" value="Kinesin_motor_CS"/>
</dbReference>
<reference evidence="11" key="1">
    <citation type="submission" date="2023-08" db="EMBL/GenBank/DDBJ databases">
        <title>A de novo genome assembly of Solanum verrucosum Schlechtendal, a Mexican diploid species geographically isolated from the other diploid A-genome species in potato relatives.</title>
        <authorList>
            <person name="Hosaka K."/>
        </authorList>
    </citation>
    <scope>NUCLEOTIDE SEQUENCE</scope>
    <source>
        <tissue evidence="11">Young leaves</tissue>
    </source>
</reference>
<dbReference type="SUPFAM" id="SSF52540">
    <property type="entry name" value="P-loop containing nucleoside triphosphate hydrolases"/>
    <property type="match status" value="1"/>
</dbReference>
<dbReference type="FunFam" id="3.40.850.10:FF:000014">
    <property type="entry name" value="Kinesin-like protein KIN-7G"/>
    <property type="match status" value="1"/>
</dbReference>
<dbReference type="PROSITE" id="PS00411">
    <property type="entry name" value="KINESIN_MOTOR_1"/>
    <property type="match status" value="1"/>
</dbReference>
<evidence type="ECO:0000256" key="4">
    <source>
        <dbReference type="ARBA" id="ARBA00022840"/>
    </source>
</evidence>
<evidence type="ECO:0000256" key="3">
    <source>
        <dbReference type="ARBA" id="ARBA00022741"/>
    </source>
</evidence>
<evidence type="ECO:0000256" key="5">
    <source>
        <dbReference type="ARBA" id="ARBA00023054"/>
    </source>
</evidence>
<dbReference type="PRINTS" id="PR00380">
    <property type="entry name" value="KINESINHEAVY"/>
</dbReference>
<evidence type="ECO:0000256" key="9">
    <source>
        <dbReference type="SAM" id="MobiDB-lite"/>
    </source>
</evidence>
<feature type="non-terminal residue" evidence="11">
    <location>
        <position position="1238"/>
    </location>
</feature>
<dbReference type="SMART" id="SM00129">
    <property type="entry name" value="KISc"/>
    <property type="match status" value="1"/>
</dbReference>
<keyword evidence="2" id="KW-0493">Microtubule</keyword>
<dbReference type="Gene3D" id="3.40.850.10">
    <property type="entry name" value="Kinesin motor domain"/>
    <property type="match status" value="1"/>
</dbReference>
<feature type="compositionally biased region" description="Low complexity" evidence="9">
    <location>
        <begin position="1"/>
        <end position="63"/>
    </location>
</feature>
<accession>A0AAF0R843</accession>
<organism evidence="11 12">
    <name type="scientific">Solanum verrucosum</name>
    <dbReference type="NCBI Taxonomy" id="315347"/>
    <lineage>
        <taxon>Eukaryota</taxon>
        <taxon>Viridiplantae</taxon>
        <taxon>Streptophyta</taxon>
        <taxon>Embryophyta</taxon>
        <taxon>Tracheophyta</taxon>
        <taxon>Spermatophyta</taxon>
        <taxon>Magnoliopsida</taxon>
        <taxon>eudicotyledons</taxon>
        <taxon>Gunneridae</taxon>
        <taxon>Pentapetalae</taxon>
        <taxon>asterids</taxon>
        <taxon>lamiids</taxon>
        <taxon>Solanales</taxon>
        <taxon>Solanaceae</taxon>
        <taxon>Solanoideae</taxon>
        <taxon>Solaneae</taxon>
        <taxon>Solanum</taxon>
    </lineage>
</organism>
<dbReference type="Pfam" id="PF00225">
    <property type="entry name" value="Kinesin"/>
    <property type="match status" value="2"/>
</dbReference>
<comment type="similarity">
    <text evidence="1">Belongs to the TRAFAC class myosin-kinesin ATPase superfamily. Kinesin family. KIN-7 subfamily.</text>
</comment>
<evidence type="ECO:0000256" key="2">
    <source>
        <dbReference type="ARBA" id="ARBA00022701"/>
    </source>
</evidence>
<evidence type="ECO:0000313" key="11">
    <source>
        <dbReference type="EMBL" id="WMV34440.1"/>
    </source>
</evidence>
<feature type="region of interest" description="Disordered" evidence="9">
    <location>
        <begin position="622"/>
        <end position="674"/>
    </location>
</feature>